<dbReference type="EMBL" id="WNYA01025180">
    <property type="protein sequence ID" value="KAG8537935.1"/>
    <property type="molecule type" value="Genomic_DNA"/>
</dbReference>
<feature type="non-terminal residue" evidence="2">
    <location>
        <position position="1"/>
    </location>
</feature>
<dbReference type="GO" id="GO:0030198">
    <property type="term" value="P:extracellular matrix organization"/>
    <property type="evidence" value="ECO:0007669"/>
    <property type="project" value="TreeGrafter"/>
</dbReference>
<dbReference type="Proteomes" id="UP000824782">
    <property type="component" value="Unassembled WGS sequence"/>
</dbReference>
<dbReference type="SUPFAM" id="SSF53300">
    <property type="entry name" value="vWA-like"/>
    <property type="match status" value="1"/>
</dbReference>
<dbReference type="Gene3D" id="3.40.50.410">
    <property type="entry name" value="von Willebrand factor, type A domain"/>
    <property type="match status" value="1"/>
</dbReference>
<dbReference type="Pfam" id="PF00092">
    <property type="entry name" value="VWA"/>
    <property type="match status" value="1"/>
</dbReference>
<feature type="domain" description="VWFA" evidence="1">
    <location>
        <begin position="27"/>
        <end position="113"/>
    </location>
</feature>
<organism evidence="2 3">
    <name type="scientific">Engystomops pustulosus</name>
    <name type="common">Tungara frog</name>
    <name type="synonym">Physalaemus pustulosus</name>
    <dbReference type="NCBI Taxonomy" id="76066"/>
    <lineage>
        <taxon>Eukaryota</taxon>
        <taxon>Metazoa</taxon>
        <taxon>Chordata</taxon>
        <taxon>Craniata</taxon>
        <taxon>Vertebrata</taxon>
        <taxon>Euteleostomi</taxon>
        <taxon>Amphibia</taxon>
        <taxon>Batrachia</taxon>
        <taxon>Anura</taxon>
        <taxon>Neobatrachia</taxon>
        <taxon>Hyloidea</taxon>
        <taxon>Leptodactylidae</taxon>
        <taxon>Leiuperinae</taxon>
        <taxon>Engystomops</taxon>
    </lineage>
</organism>
<sequence>GGPVKEGVNLRLPVETVALGGTNCKIDLVFLIDGSWSIGKRRFRLQKLFLNQMADVLDVGISGPLMGIVQYGDDPYTEFSLRSYFNSKDLKNAIDKIPQKGGYSNVGKFLSNI</sequence>
<dbReference type="InterPro" id="IPR036465">
    <property type="entry name" value="vWFA_dom_sf"/>
</dbReference>
<dbReference type="PROSITE" id="PS50234">
    <property type="entry name" value="VWFA"/>
    <property type="match status" value="1"/>
</dbReference>
<accession>A0AAV6YSH2</accession>
<dbReference type="PANTHER" id="PTHR24020:SF23">
    <property type="entry name" value="VITRIN"/>
    <property type="match status" value="1"/>
</dbReference>
<protein>
    <recommendedName>
        <fullName evidence="1">VWFA domain-containing protein</fullName>
    </recommendedName>
</protein>
<dbReference type="InterPro" id="IPR050525">
    <property type="entry name" value="ECM_Assembly_Org"/>
</dbReference>
<evidence type="ECO:0000259" key="1">
    <source>
        <dbReference type="PROSITE" id="PS50234"/>
    </source>
</evidence>
<keyword evidence="3" id="KW-1185">Reference proteome</keyword>
<dbReference type="GO" id="GO:0010811">
    <property type="term" value="P:positive regulation of cell-substrate adhesion"/>
    <property type="evidence" value="ECO:0007669"/>
    <property type="project" value="TreeGrafter"/>
</dbReference>
<dbReference type="PRINTS" id="PR00453">
    <property type="entry name" value="VWFADOMAIN"/>
</dbReference>
<dbReference type="InterPro" id="IPR002035">
    <property type="entry name" value="VWF_A"/>
</dbReference>
<dbReference type="AlphaFoldDB" id="A0AAV6YSH2"/>
<comment type="caution">
    <text evidence="2">The sequence shown here is derived from an EMBL/GenBank/DDBJ whole genome shotgun (WGS) entry which is preliminary data.</text>
</comment>
<reference evidence="2" key="1">
    <citation type="thesis" date="2020" institute="ProQuest LLC" country="789 East Eisenhower Parkway, Ann Arbor, MI, USA">
        <title>Comparative Genomics and Chromosome Evolution.</title>
        <authorList>
            <person name="Mudd A.B."/>
        </authorList>
    </citation>
    <scope>NUCLEOTIDE SEQUENCE</scope>
    <source>
        <strain evidence="2">237g6f4</strain>
        <tissue evidence="2">Blood</tissue>
    </source>
</reference>
<evidence type="ECO:0000313" key="2">
    <source>
        <dbReference type="EMBL" id="KAG8537935.1"/>
    </source>
</evidence>
<proteinExistence type="predicted"/>
<dbReference type="PANTHER" id="PTHR24020">
    <property type="entry name" value="COLLAGEN ALPHA"/>
    <property type="match status" value="1"/>
</dbReference>
<gene>
    <name evidence="2" type="ORF">GDO81_023540</name>
</gene>
<evidence type="ECO:0000313" key="3">
    <source>
        <dbReference type="Proteomes" id="UP000824782"/>
    </source>
</evidence>
<name>A0AAV6YSH2_ENGPU</name>